<dbReference type="Pfam" id="PF00651">
    <property type="entry name" value="BTB"/>
    <property type="match status" value="1"/>
</dbReference>
<keyword evidence="5" id="KW-1185">Reference proteome</keyword>
<feature type="non-terminal residue" evidence="4">
    <location>
        <position position="947"/>
    </location>
</feature>
<dbReference type="InterPro" id="IPR011705">
    <property type="entry name" value="BACK"/>
</dbReference>
<dbReference type="PANTHER" id="PTHR44444:SF1">
    <property type="entry name" value="PROTEIN SEL-1 HOMOLOG 3"/>
    <property type="match status" value="1"/>
</dbReference>
<feature type="non-terminal residue" evidence="4">
    <location>
        <position position="1"/>
    </location>
</feature>
<dbReference type="SUPFAM" id="SSF81901">
    <property type="entry name" value="HCP-like"/>
    <property type="match status" value="1"/>
</dbReference>
<gene>
    <name evidence="4" type="primary">Sel1l3</name>
    <name evidence="4" type="ORF">GTO96_0016606</name>
</gene>
<dbReference type="Gene3D" id="1.25.40.420">
    <property type="match status" value="1"/>
</dbReference>
<dbReference type="InterPro" id="IPR011333">
    <property type="entry name" value="SKP1/BTB/POZ_sf"/>
</dbReference>
<dbReference type="CDD" id="cd18450">
    <property type="entry name" value="BACK_KLHL10"/>
    <property type="match status" value="1"/>
</dbReference>
<dbReference type="PROSITE" id="PS50097">
    <property type="entry name" value="BTB"/>
    <property type="match status" value="1"/>
</dbReference>
<dbReference type="EMBL" id="JAATIS010001721">
    <property type="protein sequence ID" value="KAG2465651.1"/>
    <property type="molecule type" value="Genomic_DNA"/>
</dbReference>
<dbReference type="Pfam" id="PF08238">
    <property type="entry name" value="Sel1"/>
    <property type="match status" value="4"/>
</dbReference>
<name>A0A8X7XCH5_POLSE</name>
<dbReference type="Gene3D" id="1.25.40.10">
    <property type="entry name" value="Tetratricopeptide repeat domain"/>
    <property type="match status" value="2"/>
</dbReference>
<dbReference type="SMART" id="SM00225">
    <property type="entry name" value="BTB"/>
    <property type="match status" value="1"/>
</dbReference>
<dbReference type="Proteomes" id="UP000886611">
    <property type="component" value="Unassembled WGS sequence"/>
</dbReference>
<proteinExistence type="predicted"/>
<dbReference type="Pfam" id="PF07707">
    <property type="entry name" value="BACK"/>
    <property type="match status" value="1"/>
</dbReference>
<sequence length="947" mass="109193">MESNIHSVDYNVLNELRLEGRFLDVIINVNGVEFPAHKNVLCCCSPYFRTLFSKRWNNKEKKVYNISGISPDMMEMIITFAYTQRVPVTFENVEQLLAAADQLNILGTINFCSNFLDSQLSVKNCIGICKLAYCYSCLELHFKAFRFIVHNFEELVRVSEEFLQLSCFELCRIIERDELNVRNESHVFNAVMKWMYHKFAERKKFLADLLPKVPYPVFCISSVHTTHVTEMRDQHFNKEDFIQFENSPENVIDNYNLTVKYLCSQPCVIGVEVIASSELRTGKYIYVKLWQNEKQLCLRRSLKVMLKFPRIIIYRTDFFNRHSIIAHNVMLRAWIVHKHTFNHSSGYRAAYENAVVRTYSILNTLPPFQRPSGEQKGCLGWYTEWQWRLTENKIPQCLSETGTVEILKFPHASTGQKYGIIKKFYPFINRDLEKIRVQAVHAPRFQEDIHFNDTSGYLVLGGSKYMPSIEGFFGPTKYYRLNSKPSSMSFETIASGSLMERIDLYYQERERVKALTLTFLNVLKESRFLNDQRPWNSDIIKEFGKKLHEMADKKLKSPGGLKLVNTLIQSLKVSSFCGCHDASYYLSVIYETGLGVPADFQQGHLYGLVGAQGDDKLSLLHLGYKHIFGFDGYPQDYDLSYSYYSNIGHQTALDKWKVEKTQAYVETIRLTDDIALKEQTNENGDKFQYLNYQAQRGDLGAQGLSQALNGLGWYYHAFKNDTVTAAKYFEKAAKNGNKDAWYNLGLFHQSGQYPGHPEKNETAAFQHFLTAASAGQVDAAMECSFFYATGKLSSAKRDSRLAIQLTKQISEDNGYLGFITRQALNSYLEGSWSESLLNYLLVAEAGMEVAQFNVAYLCEQMPGYFNLAQLLEEGHHIPPKALKFLNIEKGQSNISLILKFYERCINYEPEEMLSPCSMSFLRVQLQIVWKRILSNHLHIPLVTFLKT</sequence>
<dbReference type="AlphaFoldDB" id="A0A8X7XCH5"/>
<dbReference type="SMART" id="SM00671">
    <property type="entry name" value="SEL1"/>
    <property type="match status" value="4"/>
</dbReference>
<reference evidence="4 5" key="1">
    <citation type="journal article" date="2021" name="Cell">
        <title>Tracing the genetic footprints of vertebrate landing in non-teleost ray-finned fishes.</title>
        <authorList>
            <person name="Bi X."/>
            <person name="Wang K."/>
            <person name="Yang L."/>
            <person name="Pan H."/>
            <person name="Jiang H."/>
            <person name="Wei Q."/>
            <person name="Fang M."/>
            <person name="Yu H."/>
            <person name="Zhu C."/>
            <person name="Cai Y."/>
            <person name="He Y."/>
            <person name="Gan X."/>
            <person name="Zeng H."/>
            <person name="Yu D."/>
            <person name="Zhu Y."/>
            <person name="Jiang H."/>
            <person name="Qiu Q."/>
            <person name="Yang H."/>
            <person name="Zhang Y.E."/>
            <person name="Wang W."/>
            <person name="Zhu M."/>
            <person name="He S."/>
            <person name="Zhang G."/>
        </authorList>
    </citation>
    <scope>NUCLEOTIDE SEQUENCE [LARGE SCALE GENOMIC DNA]</scope>
    <source>
        <strain evidence="4">Bchr_013</strain>
    </source>
</reference>
<protein>
    <submittedName>
        <fullName evidence="4">SE1L3 protein</fullName>
    </submittedName>
</protein>
<evidence type="ECO:0000256" key="2">
    <source>
        <dbReference type="ARBA" id="ARBA00022737"/>
    </source>
</evidence>
<evidence type="ECO:0000256" key="1">
    <source>
        <dbReference type="ARBA" id="ARBA00022441"/>
    </source>
</evidence>
<dbReference type="InterPro" id="IPR042756">
    <property type="entry name" value="Sel-1L3"/>
</dbReference>
<dbReference type="FunFam" id="1.25.40.420:FF:000001">
    <property type="entry name" value="Kelch-like family member 12"/>
    <property type="match status" value="1"/>
</dbReference>
<evidence type="ECO:0000313" key="5">
    <source>
        <dbReference type="Proteomes" id="UP000886611"/>
    </source>
</evidence>
<dbReference type="InterPro" id="IPR011990">
    <property type="entry name" value="TPR-like_helical_dom_sf"/>
</dbReference>
<evidence type="ECO:0000259" key="3">
    <source>
        <dbReference type="PROSITE" id="PS50097"/>
    </source>
</evidence>
<dbReference type="InterPro" id="IPR000210">
    <property type="entry name" value="BTB/POZ_dom"/>
</dbReference>
<dbReference type="PANTHER" id="PTHR44444">
    <property type="entry name" value="PROTEIN SEL-1 HOMOLOG 3"/>
    <property type="match status" value="1"/>
</dbReference>
<organism evidence="4 5">
    <name type="scientific">Polypterus senegalus</name>
    <name type="common">Senegal bichir</name>
    <dbReference type="NCBI Taxonomy" id="55291"/>
    <lineage>
        <taxon>Eukaryota</taxon>
        <taxon>Metazoa</taxon>
        <taxon>Chordata</taxon>
        <taxon>Craniata</taxon>
        <taxon>Vertebrata</taxon>
        <taxon>Euteleostomi</taxon>
        <taxon>Actinopterygii</taxon>
        <taxon>Polypteriformes</taxon>
        <taxon>Polypteridae</taxon>
        <taxon>Polypterus</taxon>
    </lineage>
</organism>
<dbReference type="SMART" id="SM00875">
    <property type="entry name" value="BACK"/>
    <property type="match status" value="1"/>
</dbReference>
<feature type="domain" description="BTB" evidence="3">
    <location>
        <begin position="23"/>
        <end position="90"/>
    </location>
</feature>
<keyword evidence="2" id="KW-0677">Repeat</keyword>
<dbReference type="InterPro" id="IPR006597">
    <property type="entry name" value="Sel1-like"/>
</dbReference>
<comment type="caution">
    <text evidence="4">The sequence shown here is derived from an EMBL/GenBank/DDBJ whole genome shotgun (WGS) entry which is preliminary data.</text>
</comment>
<dbReference type="Gene3D" id="3.30.710.10">
    <property type="entry name" value="Potassium Channel Kv1.1, Chain A"/>
    <property type="match status" value="1"/>
</dbReference>
<accession>A0A8X7XCH5</accession>
<keyword evidence="1" id="KW-0880">Kelch repeat</keyword>
<dbReference type="SUPFAM" id="SSF54695">
    <property type="entry name" value="POZ domain"/>
    <property type="match status" value="1"/>
</dbReference>
<evidence type="ECO:0000313" key="4">
    <source>
        <dbReference type="EMBL" id="KAG2465651.1"/>
    </source>
</evidence>